<sequence length="60" mass="7165">MDKQKNDHLNKEEKEANQTMKRTKDLTEYSSIMEHMKTHQEVKSDGNAEDPPIYNERDKE</sequence>
<evidence type="ECO:0000313" key="3">
    <source>
        <dbReference type="Proteomes" id="UP000448867"/>
    </source>
</evidence>
<dbReference type="Proteomes" id="UP000448867">
    <property type="component" value="Unassembled WGS sequence"/>
</dbReference>
<organism evidence="2 3">
    <name type="scientific">Metabacillus lacus</name>
    <dbReference type="NCBI Taxonomy" id="1983721"/>
    <lineage>
        <taxon>Bacteria</taxon>
        <taxon>Bacillati</taxon>
        <taxon>Bacillota</taxon>
        <taxon>Bacilli</taxon>
        <taxon>Bacillales</taxon>
        <taxon>Bacillaceae</taxon>
        <taxon>Metabacillus</taxon>
    </lineage>
</organism>
<evidence type="ECO:0000313" key="2">
    <source>
        <dbReference type="EMBL" id="MRX74045.1"/>
    </source>
</evidence>
<gene>
    <name evidence="2" type="ORF">GJU40_18135</name>
</gene>
<name>A0A7X2LYX9_9BACI</name>
<dbReference type="EMBL" id="WKKI01000057">
    <property type="protein sequence ID" value="MRX74045.1"/>
    <property type="molecule type" value="Genomic_DNA"/>
</dbReference>
<accession>A0A7X2LYX9</accession>
<evidence type="ECO:0000256" key="1">
    <source>
        <dbReference type="SAM" id="MobiDB-lite"/>
    </source>
</evidence>
<protein>
    <submittedName>
        <fullName evidence="2">Uncharacterized protein</fullName>
    </submittedName>
</protein>
<dbReference type="AlphaFoldDB" id="A0A7X2LYX9"/>
<dbReference type="RefSeq" id="WP_154309500.1">
    <property type="nucleotide sequence ID" value="NZ_WKKI01000057.1"/>
</dbReference>
<reference evidence="2 3" key="1">
    <citation type="submission" date="2019-11" db="EMBL/GenBank/DDBJ databases">
        <title>Bacillus lacus genome.</title>
        <authorList>
            <person name="Allen C.J."/>
            <person name="Newman J.D."/>
        </authorList>
    </citation>
    <scope>NUCLEOTIDE SEQUENCE [LARGE SCALE GENOMIC DNA]</scope>
    <source>
        <strain evidence="2 3">KCTC 33946</strain>
    </source>
</reference>
<feature type="compositionally biased region" description="Basic and acidic residues" evidence="1">
    <location>
        <begin position="1"/>
        <end position="27"/>
    </location>
</feature>
<proteinExistence type="predicted"/>
<feature type="region of interest" description="Disordered" evidence="1">
    <location>
        <begin position="1"/>
        <end position="60"/>
    </location>
</feature>
<feature type="compositionally biased region" description="Basic and acidic residues" evidence="1">
    <location>
        <begin position="34"/>
        <end position="46"/>
    </location>
</feature>
<keyword evidence="3" id="KW-1185">Reference proteome</keyword>
<comment type="caution">
    <text evidence="2">The sequence shown here is derived from an EMBL/GenBank/DDBJ whole genome shotgun (WGS) entry which is preliminary data.</text>
</comment>